<gene>
    <name evidence="3" type="ORF">PRG01_0923700</name>
    <name evidence="2" type="ORF">PRSY57_0914300</name>
</gene>
<evidence type="ECO:0000313" key="3">
    <source>
        <dbReference type="EMBL" id="SOV78890.1"/>
    </source>
</evidence>
<keyword evidence="1" id="KW-0812">Transmembrane</keyword>
<dbReference type="EMBL" id="LT969572">
    <property type="protein sequence ID" value="SOV78890.1"/>
    <property type="molecule type" value="Genomic_DNA"/>
</dbReference>
<dbReference type="VEuPathDB" id="PlasmoDB:PRG01_0923700"/>
<name>A0A151LHK0_PLARE</name>
<evidence type="ECO:0000313" key="2">
    <source>
        <dbReference type="EMBL" id="KYN98451.1"/>
    </source>
</evidence>
<dbReference type="KEGG" id="prei:PRSY57_0914300"/>
<accession>A0A151LHK0</accession>
<dbReference type="Proteomes" id="UP000240500">
    <property type="component" value="Chromosome 9"/>
</dbReference>
<protein>
    <recommendedName>
        <fullName evidence="6">Transmembrane protein</fullName>
    </recommendedName>
</protein>
<evidence type="ECO:0000313" key="4">
    <source>
        <dbReference type="Proteomes" id="UP000076359"/>
    </source>
</evidence>
<feature type="transmembrane region" description="Helical" evidence="1">
    <location>
        <begin position="12"/>
        <end position="33"/>
    </location>
</feature>
<dbReference type="RefSeq" id="XP_012762837.2">
    <property type="nucleotide sequence ID" value="XM_012907383.2"/>
</dbReference>
<sequence>MDPYKFNSWIRLLISLCSTGAYILISLMLPLFVAVPSFQTTYGIFFVSPYNDNKYIKWHEFESHACKNENVVLPQINYNASKGKEFTRNMRKQLCHSINFLKNYLLITFIVSIIDLIVVKGVLLYAHFREHPETFALKHVKFCNKLITLIICITITNCILLVAPVFFFNSYEEFGKTHYLHAGFYILLADFLTHFIIVIFLKRDKTILKCVCELELIPWDEKRKLPVHYAEFNDTLISPNEITNYLQGLFQQDNINEEQLKNFFGTDNYEQIYYVILNNLKNQKQMMNITPM</sequence>
<reference evidence="2 4" key="1">
    <citation type="journal article" date="2016" name="Nat. Commun.">
        <title>Genomes of cryptic chimpanzee Plasmodium species reveal key evolutionary events leading to human malaria.</title>
        <authorList>
            <person name="Sundararaman S.A."/>
            <person name="Plenderleith L.J."/>
            <person name="Liu W."/>
            <person name="Loy D.E."/>
            <person name="Learn G.H."/>
            <person name="Li Y."/>
            <person name="Shaw K.S."/>
            <person name="Ayouba A."/>
            <person name="Peeters M."/>
            <person name="Speede S."/>
            <person name="Shaw G.M."/>
            <person name="Bushman F.D."/>
            <person name="Brisson D."/>
            <person name="Rayner J.C."/>
            <person name="Sharp P.M."/>
            <person name="Hahn B.H."/>
        </authorList>
    </citation>
    <scope>NUCLEOTIDE SEQUENCE [LARGE SCALE GENOMIC DNA]</scope>
    <source>
        <strain evidence="2 4">SY57</strain>
    </source>
</reference>
<dbReference type="GeneID" id="24530992"/>
<feature type="transmembrane region" description="Helical" evidence="1">
    <location>
        <begin position="146"/>
        <end position="167"/>
    </location>
</feature>
<proteinExistence type="predicted"/>
<dbReference type="AlphaFoldDB" id="A0A151LHK0"/>
<keyword evidence="1" id="KW-1133">Transmembrane helix</keyword>
<dbReference type="VEuPathDB" id="PlasmoDB:PRCDC_0914300"/>
<evidence type="ECO:0008006" key="6">
    <source>
        <dbReference type="Google" id="ProtNLM"/>
    </source>
</evidence>
<reference evidence="3 5" key="2">
    <citation type="submission" date="2016-09" db="EMBL/GenBank/DDBJ databases">
        <authorList>
            <consortium name="Pathogen Informatics"/>
        </authorList>
    </citation>
    <scope>NUCLEOTIDE SEQUENCE [LARGE SCALE GENOMIC DNA]</scope>
</reference>
<feature type="transmembrane region" description="Helical" evidence="1">
    <location>
        <begin position="179"/>
        <end position="201"/>
    </location>
</feature>
<organism evidence="2 4">
    <name type="scientific">Plasmodium reichenowi</name>
    <dbReference type="NCBI Taxonomy" id="5854"/>
    <lineage>
        <taxon>Eukaryota</taxon>
        <taxon>Sar</taxon>
        <taxon>Alveolata</taxon>
        <taxon>Apicomplexa</taxon>
        <taxon>Aconoidasida</taxon>
        <taxon>Haemosporida</taxon>
        <taxon>Plasmodiidae</taxon>
        <taxon>Plasmodium</taxon>
        <taxon>Plasmodium (Laverania)</taxon>
    </lineage>
</organism>
<feature type="transmembrane region" description="Helical" evidence="1">
    <location>
        <begin position="104"/>
        <end position="126"/>
    </location>
</feature>
<keyword evidence="1" id="KW-0472">Membrane</keyword>
<dbReference type="EMBL" id="LVLA01000010">
    <property type="protein sequence ID" value="KYN98451.1"/>
    <property type="molecule type" value="Genomic_DNA"/>
</dbReference>
<dbReference type="OrthoDB" id="391305at2759"/>
<evidence type="ECO:0000256" key="1">
    <source>
        <dbReference type="SAM" id="Phobius"/>
    </source>
</evidence>
<dbReference type="Proteomes" id="UP000076359">
    <property type="component" value="Unassembled WGS sequence"/>
</dbReference>
<evidence type="ECO:0000313" key="5">
    <source>
        <dbReference type="Proteomes" id="UP000240500"/>
    </source>
</evidence>